<evidence type="ECO:0000313" key="3">
    <source>
        <dbReference type="Proteomes" id="UP000305398"/>
    </source>
</evidence>
<evidence type="ECO:0000313" key="2">
    <source>
        <dbReference type="EMBL" id="QDA62081.1"/>
    </source>
</evidence>
<dbReference type="Proteomes" id="UP000305398">
    <property type="component" value="Chromosome"/>
</dbReference>
<organism evidence="2 3">
    <name type="scientific">Hymenobacter jejuensis</name>
    <dbReference type="NCBI Taxonomy" id="2502781"/>
    <lineage>
        <taxon>Bacteria</taxon>
        <taxon>Pseudomonadati</taxon>
        <taxon>Bacteroidota</taxon>
        <taxon>Cytophagia</taxon>
        <taxon>Cytophagales</taxon>
        <taxon>Hymenobacteraceae</taxon>
        <taxon>Hymenobacter</taxon>
    </lineage>
</organism>
<dbReference type="InterPro" id="IPR053135">
    <property type="entry name" value="AKR2_Oxidoreductase"/>
</dbReference>
<keyword evidence="3" id="KW-1185">Reference proteome</keyword>
<protein>
    <submittedName>
        <fullName evidence="2">Aldo/keto reductase</fullName>
    </submittedName>
</protein>
<dbReference type="GO" id="GO:0016491">
    <property type="term" value="F:oxidoreductase activity"/>
    <property type="evidence" value="ECO:0007669"/>
    <property type="project" value="InterPro"/>
</dbReference>
<sequence>MKYKQLGKSDLRVSQVSFGCMSLGDDPRDNAALLHQALDQGVNFFDTADLYQKGENEATVGRAFRGLRDQVIIATKVGNQWRPDGSGWDWNPRKEYILKAVEHSLQRLQTDYIDLYQLHGGTLEDPIDETIEAFELLVQQGKIRYYGISSIRPNVIREYVQRSQIASVMMQYSLLDRRPEETILALLQEHQIGVLARGSFAQGLLVKKPATAYLGYAQEEVAQAASAVRAVADPARTAAEVVIQFALAQPAITSAVVGIRTEMQLLDALQAAAGQSLNAEELQGLRQAAKPKVYDQHR</sequence>
<reference evidence="2 3" key="1">
    <citation type="submission" date="2019-06" db="EMBL/GenBank/DDBJ databases">
        <authorList>
            <person name="Srinivasan S."/>
        </authorList>
    </citation>
    <scope>NUCLEOTIDE SEQUENCE [LARGE SCALE GENOMIC DNA]</scope>
    <source>
        <strain evidence="2 3">17J68-5</strain>
    </source>
</reference>
<name>A0A5B8A431_9BACT</name>
<dbReference type="KEGG" id="hyj:FHG12_19115"/>
<dbReference type="RefSeq" id="WP_139517312.1">
    <property type="nucleotide sequence ID" value="NZ_CP040896.1"/>
</dbReference>
<accession>A0A5B8A431</accession>
<dbReference type="AlphaFoldDB" id="A0A5B8A431"/>
<feature type="domain" description="NADP-dependent oxidoreductase" evidence="1">
    <location>
        <begin position="16"/>
        <end position="288"/>
    </location>
</feature>
<dbReference type="PANTHER" id="PTHR43312:SF1">
    <property type="entry name" value="NADP-DEPENDENT OXIDOREDUCTASE DOMAIN-CONTAINING PROTEIN"/>
    <property type="match status" value="1"/>
</dbReference>
<dbReference type="CDD" id="cd19086">
    <property type="entry name" value="AKR_AKR11C1"/>
    <property type="match status" value="1"/>
</dbReference>
<dbReference type="OrthoDB" id="9773828at2"/>
<dbReference type="PRINTS" id="PR00069">
    <property type="entry name" value="ALDKETRDTASE"/>
</dbReference>
<gene>
    <name evidence="2" type="ORF">FHG12_19115</name>
</gene>
<dbReference type="PANTHER" id="PTHR43312">
    <property type="entry name" value="D-THREO-ALDOSE 1-DEHYDROGENASE"/>
    <property type="match status" value="1"/>
</dbReference>
<dbReference type="InterPro" id="IPR036812">
    <property type="entry name" value="NAD(P)_OxRdtase_dom_sf"/>
</dbReference>
<dbReference type="Pfam" id="PF00248">
    <property type="entry name" value="Aldo_ket_red"/>
    <property type="match status" value="1"/>
</dbReference>
<dbReference type="EMBL" id="CP040896">
    <property type="protein sequence ID" value="QDA62081.1"/>
    <property type="molecule type" value="Genomic_DNA"/>
</dbReference>
<dbReference type="InterPro" id="IPR023210">
    <property type="entry name" value="NADP_OxRdtase_dom"/>
</dbReference>
<proteinExistence type="predicted"/>
<dbReference type="InterPro" id="IPR020471">
    <property type="entry name" value="AKR"/>
</dbReference>
<dbReference type="SUPFAM" id="SSF51430">
    <property type="entry name" value="NAD(P)-linked oxidoreductase"/>
    <property type="match status" value="1"/>
</dbReference>
<dbReference type="Gene3D" id="3.20.20.100">
    <property type="entry name" value="NADP-dependent oxidoreductase domain"/>
    <property type="match status" value="1"/>
</dbReference>
<evidence type="ECO:0000259" key="1">
    <source>
        <dbReference type="Pfam" id="PF00248"/>
    </source>
</evidence>